<dbReference type="GO" id="GO:0008934">
    <property type="term" value="F:inositol monophosphate 1-phosphatase activity"/>
    <property type="evidence" value="ECO:0007669"/>
    <property type="project" value="InterPro"/>
</dbReference>
<gene>
    <name evidence="9" type="ORF">TE42_05745</name>
</gene>
<dbReference type="PRINTS" id="PR00377">
    <property type="entry name" value="IMPHPHTASES"/>
</dbReference>
<evidence type="ECO:0000313" key="9">
    <source>
        <dbReference type="EMBL" id="KKZ12087.1"/>
    </source>
</evidence>
<dbReference type="EC" id="3.1.3.25" evidence="8"/>
<dbReference type="InterPro" id="IPR000760">
    <property type="entry name" value="Inositol_monophosphatase-like"/>
</dbReference>
<feature type="binding site" evidence="7">
    <location>
        <position position="90"/>
    </location>
    <ligand>
        <name>Mg(2+)</name>
        <dbReference type="ChEBI" id="CHEBI:18420"/>
        <label>2</label>
    </ligand>
</feature>
<dbReference type="Gene3D" id="3.40.190.80">
    <property type="match status" value="1"/>
</dbReference>
<organism evidence="9 10">
    <name type="scientific">Candidatus Synechococcus spongiarum SP3</name>
    <dbReference type="NCBI Taxonomy" id="1604020"/>
    <lineage>
        <taxon>Bacteria</taxon>
        <taxon>Bacillati</taxon>
        <taxon>Cyanobacteriota</taxon>
        <taxon>Cyanophyceae</taxon>
        <taxon>Synechococcales</taxon>
        <taxon>Synechococcaceae</taxon>
        <taxon>Synechococcus</taxon>
    </lineage>
</organism>
<dbReference type="EMBL" id="JXQG01000029">
    <property type="protein sequence ID" value="KKZ12087.1"/>
    <property type="molecule type" value="Genomic_DNA"/>
</dbReference>
<evidence type="ECO:0000256" key="3">
    <source>
        <dbReference type="ARBA" id="ARBA00009759"/>
    </source>
</evidence>
<comment type="cofactor">
    <cofactor evidence="2 7 8">
        <name>Mg(2+)</name>
        <dbReference type="ChEBI" id="CHEBI:18420"/>
    </cofactor>
</comment>
<protein>
    <recommendedName>
        <fullName evidence="8">Inositol-1-monophosphatase</fullName>
        <ecNumber evidence="8">3.1.3.25</ecNumber>
    </recommendedName>
</protein>
<keyword evidence="4 7" id="KW-0479">Metal-binding</keyword>
<dbReference type="Gene3D" id="3.30.540.10">
    <property type="entry name" value="Fructose-1,6-Bisphosphatase, subunit A, domain 1"/>
    <property type="match status" value="1"/>
</dbReference>
<dbReference type="PROSITE" id="PS00630">
    <property type="entry name" value="IMP_2"/>
    <property type="match status" value="1"/>
</dbReference>
<evidence type="ECO:0000256" key="2">
    <source>
        <dbReference type="ARBA" id="ARBA00001946"/>
    </source>
</evidence>
<evidence type="ECO:0000256" key="8">
    <source>
        <dbReference type="RuleBase" id="RU364068"/>
    </source>
</evidence>
<dbReference type="PANTHER" id="PTHR20854:SF4">
    <property type="entry name" value="INOSITOL-1-MONOPHOSPHATASE-RELATED"/>
    <property type="match status" value="1"/>
</dbReference>
<dbReference type="GO" id="GO:0046854">
    <property type="term" value="P:phosphatidylinositol phosphate biosynthetic process"/>
    <property type="evidence" value="ECO:0007669"/>
    <property type="project" value="InterPro"/>
</dbReference>
<evidence type="ECO:0000313" key="10">
    <source>
        <dbReference type="Proteomes" id="UP000035067"/>
    </source>
</evidence>
<feature type="binding site" evidence="7">
    <location>
        <position position="89"/>
    </location>
    <ligand>
        <name>Mg(2+)</name>
        <dbReference type="ChEBI" id="CHEBI:18420"/>
        <label>1</label>
        <note>catalytic</note>
    </ligand>
</feature>
<feature type="binding site" evidence="7">
    <location>
        <position position="215"/>
    </location>
    <ligand>
        <name>Mg(2+)</name>
        <dbReference type="ChEBI" id="CHEBI:18420"/>
        <label>1</label>
        <note>catalytic</note>
    </ligand>
</feature>
<evidence type="ECO:0000256" key="7">
    <source>
        <dbReference type="PIRSR" id="PIRSR600760-2"/>
    </source>
</evidence>
<dbReference type="InterPro" id="IPR020583">
    <property type="entry name" value="Inositol_monoP_metal-BS"/>
</dbReference>
<reference evidence="9 10" key="1">
    <citation type="submission" date="2015-01" db="EMBL/GenBank/DDBJ databases">
        <title>Lifestyle Evolution in Cyanobacterial Symbionts of Sponges.</title>
        <authorList>
            <person name="Burgsdorf I."/>
            <person name="Slaby B.M."/>
            <person name="Handley K.M."/>
            <person name="Haber M."/>
            <person name="Blom J."/>
            <person name="Marshall C.W."/>
            <person name="Gilbert J.A."/>
            <person name="Hentschel U."/>
            <person name="Steindler L."/>
        </authorList>
    </citation>
    <scope>NUCLEOTIDE SEQUENCE [LARGE SCALE GENOMIC DNA]</scope>
    <source>
        <strain evidence="9">SP3</strain>
    </source>
</reference>
<dbReference type="InterPro" id="IPR020550">
    <property type="entry name" value="Inositol_monophosphatase_CS"/>
</dbReference>
<comment type="catalytic activity">
    <reaction evidence="1 8">
        <text>a myo-inositol phosphate + H2O = myo-inositol + phosphate</text>
        <dbReference type="Rhea" id="RHEA:24056"/>
        <dbReference type="ChEBI" id="CHEBI:15377"/>
        <dbReference type="ChEBI" id="CHEBI:17268"/>
        <dbReference type="ChEBI" id="CHEBI:43474"/>
        <dbReference type="ChEBI" id="CHEBI:84139"/>
        <dbReference type="EC" id="3.1.3.25"/>
    </reaction>
</comment>
<dbReference type="SUPFAM" id="SSF56655">
    <property type="entry name" value="Carbohydrate phosphatase"/>
    <property type="match status" value="1"/>
</dbReference>
<proteinExistence type="inferred from homology"/>
<dbReference type="GO" id="GO:0006020">
    <property type="term" value="P:inositol metabolic process"/>
    <property type="evidence" value="ECO:0007669"/>
    <property type="project" value="TreeGrafter"/>
</dbReference>
<dbReference type="PROSITE" id="PS00629">
    <property type="entry name" value="IMP_1"/>
    <property type="match status" value="1"/>
</dbReference>
<dbReference type="CDD" id="cd01639">
    <property type="entry name" value="IMPase"/>
    <property type="match status" value="1"/>
</dbReference>
<dbReference type="PANTHER" id="PTHR20854">
    <property type="entry name" value="INOSITOL MONOPHOSPHATASE"/>
    <property type="match status" value="1"/>
</dbReference>
<keyword evidence="5 8" id="KW-0378">Hydrolase</keyword>
<dbReference type="PATRIC" id="fig|1604020.3.peg.790"/>
<name>A0A0G2IW84_9SYNE</name>
<dbReference type="FunFam" id="3.30.540.10:FF:000003">
    <property type="entry name" value="Inositol-1-monophosphatase"/>
    <property type="match status" value="1"/>
</dbReference>
<evidence type="ECO:0000256" key="1">
    <source>
        <dbReference type="ARBA" id="ARBA00001033"/>
    </source>
</evidence>
<evidence type="ECO:0000256" key="6">
    <source>
        <dbReference type="ARBA" id="ARBA00022842"/>
    </source>
</evidence>
<dbReference type="FunFam" id="3.40.190.80:FF:000002">
    <property type="entry name" value="Inositol-1-monophosphatase"/>
    <property type="match status" value="1"/>
</dbReference>
<keyword evidence="6 7" id="KW-0460">Magnesium</keyword>
<dbReference type="GO" id="GO:0007165">
    <property type="term" value="P:signal transduction"/>
    <property type="evidence" value="ECO:0007669"/>
    <property type="project" value="TreeGrafter"/>
</dbReference>
<sequence>MTTSEAETLLTVARRAAEAGAHRLRHFDGKGFTVRSKGRLGDLITDADEAAEAAVLEVLRRDTPTIPVLAEESGHHGETGDLLWCVDPLDGTTNFAHGYPFFATSVGLLRQGKPWLGAIVVPRLDEVFWGGVGLGAFRNTLPIQVSTCTSLARSVLVTGFAYDRHEQLDNNYAEFCRFAHRVGGVRRGGAAAVDLAYVACGRLDGYWERGLKAWDLAAGAAIIQGAGGRVCAYDGGPVAIHSGRILAACNPTLQQQMTAVLVATQPLAPDCYAGKP</sequence>
<accession>A0A0G2IW84</accession>
<comment type="similarity">
    <text evidence="3 8">Belongs to the inositol monophosphatase superfamily.</text>
</comment>
<dbReference type="GO" id="GO:0046872">
    <property type="term" value="F:metal ion binding"/>
    <property type="evidence" value="ECO:0007669"/>
    <property type="project" value="UniProtKB-KW"/>
</dbReference>
<dbReference type="InterPro" id="IPR033942">
    <property type="entry name" value="IMPase"/>
</dbReference>
<dbReference type="Pfam" id="PF00459">
    <property type="entry name" value="Inositol_P"/>
    <property type="match status" value="1"/>
</dbReference>
<feature type="binding site" evidence="7">
    <location>
        <position position="87"/>
    </location>
    <ligand>
        <name>Mg(2+)</name>
        <dbReference type="ChEBI" id="CHEBI:18420"/>
        <label>1</label>
        <note>catalytic</note>
    </ligand>
</feature>
<feature type="binding site" evidence="7">
    <location>
        <position position="71"/>
    </location>
    <ligand>
        <name>Mg(2+)</name>
        <dbReference type="ChEBI" id="CHEBI:18420"/>
        <label>1</label>
        <note>catalytic</note>
    </ligand>
</feature>
<comment type="caution">
    <text evidence="9">The sequence shown here is derived from an EMBL/GenBank/DDBJ whole genome shotgun (WGS) entry which is preliminary data.</text>
</comment>
<evidence type="ECO:0000256" key="5">
    <source>
        <dbReference type="ARBA" id="ARBA00022801"/>
    </source>
</evidence>
<evidence type="ECO:0000256" key="4">
    <source>
        <dbReference type="ARBA" id="ARBA00022723"/>
    </source>
</evidence>
<dbReference type="AlphaFoldDB" id="A0A0G2IW84"/>
<dbReference type="Proteomes" id="UP000035067">
    <property type="component" value="Unassembled WGS sequence"/>
</dbReference>